<dbReference type="PANTHER" id="PTHR23025">
    <property type="entry name" value="TRIACYLGLYCEROL LIPASE"/>
    <property type="match status" value="1"/>
</dbReference>
<dbReference type="PROSITE" id="PS01173">
    <property type="entry name" value="LIPASE_GDXG_HIS"/>
    <property type="match status" value="1"/>
</dbReference>
<dbReference type="InterPro" id="IPR002168">
    <property type="entry name" value="Lipase_GDXG_HIS_AS"/>
</dbReference>
<protein>
    <submittedName>
        <fullName evidence="4">Alpha/beta hydrolase</fullName>
    </submittedName>
</protein>
<dbReference type="GO" id="GO:0004806">
    <property type="term" value="F:triacylglycerol lipase activity"/>
    <property type="evidence" value="ECO:0007669"/>
    <property type="project" value="TreeGrafter"/>
</dbReference>
<feature type="domain" description="Alpha/beta hydrolase fold-3" evidence="3">
    <location>
        <begin position="92"/>
        <end position="298"/>
    </location>
</feature>
<sequence length="335" mass="36010">MPDTNQLFALDRLDPQVTALHERMGALGLASADPLTMPIAQARAAAERAHVFLNQNAPPIPARDIVAEGPVGPLQLRLYRPPTTQDGPLPVLLYFHGGGFAVNSVDTHDRLLRLLALRSGAAVVAVAYGKAPEHRFPHQHDEALAALRWVARHGASHGLDGERIAVGGDSAGANLALGVALAARAPGEPRVSFGLLFYGMFAHDFHTVSHRRFGDGRYGLTTARMRWYWDQYLGHAEPTRDPRAAPLLADLKGLPPLLLLAAGLDCLRDDSLRLAERLAASDVPFALSVYESLPHSFASMTRLVEAADGAVTRAALAVRQHLTEAFARGAQPTEA</sequence>
<dbReference type="PANTHER" id="PTHR23025:SF3">
    <property type="entry name" value="HORMONE-SENSITIVE LIPASE"/>
    <property type="match status" value="1"/>
</dbReference>
<comment type="caution">
    <text evidence="4">The sequence shown here is derived from an EMBL/GenBank/DDBJ whole genome shotgun (WGS) entry which is preliminary data.</text>
</comment>
<dbReference type="GO" id="GO:0004771">
    <property type="term" value="F:sterol ester esterase activity"/>
    <property type="evidence" value="ECO:0007669"/>
    <property type="project" value="TreeGrafter"/>
</dbReference>
<proteinExistence type="inferred from homology"/>
<dbReference type="Proteomes" id="UP000283458">
    <property type="component" value="Unassembled WGS sequence"/>
</dbReference>
<dbReference type="InterPro" id="IPR029058">
    <property type="entry name" value="AB_hydrolase_fold"/>
</dbReference>
<organism evidence="4 5">
    <name type="scientific">Azospirillum cavernae</name>
    <dbReference type="NCBI Taxonomy" id="2320860"/>
    <lineage>
        <taxon>Bacteria</taxon>
        <taxon>Pseudomonadati</taxon>
        <taxon>Pseudomonadota</taxon>
        <taxon>Alphaproteobacteria</taxon>
        <taxon>Rhodospirillales</taxon>
        <taxon>Azospirillaceae</taxon>
        <taxon>Azospirillum</taxon>
    </lineage>
</organism>
<keyword evidence="2 4" id="KW-0378">Hydrolase</keyword>
<evidence type="ECO:0000313" key="4">
    <source>
        <dbReference type="EMBL" id="RJF79278.1"/>
    </source>
</evidence>
<accession>A0A418VS19</accession>
<dbReference type="Pfam" id="PF07859">
    <property type="entry name" value="Abhydrolase_3"/>
    <property type="match status" value="1"/>
</dbReference>
<dbReference type="EMBL" id="QYUL01000003">
    <property type="protein sequence ID" value="RJF79278.1"/>
    <property type="molecule type" value="Genomic_DNA"/>
</dbReference>
<dbReference type="GO" id="GO:0005829">
    <property type="term" value="C:cytosol"/>
    <property type="evidence" value="ECO:0007669"/>
    <property type="project" value="TreeGrafter"/>
</dbReference>
<reference evidence="4 5" key="1">
    <citation type="submission" date="2018-09" db="EMBL/GenBank/DDBJ databases">
        <authorList>
            <person name="Zhu H."/>
        </authorList>
    </citation>
    <scope>NUCLEOTIDE SEQUENCE [LARGE SCALE GENOMIC DNA]</scope>
    <source>
        <strain evidence="4 5">K2W22B-5</strain>
    </source>
</reference>
<gene>
    <name evidence="4" type="ORF">D3877_20965</name>
</gene>
<dbReference type="OrthoDB" id="9806180at2"/>
<dbReference type="SUPFAM" id="SSF53474">
    <property type="entry name" value="alpha/beta-Hydrolases"/>
    <property type="match status" value="1"/>
</dbReference>
<name>A0A418VS19_9PROT</name>
<evidence type="ECO:0000256" key="2">
    <source>
        <dbReference type="ARBA" id="ARBA00022801"/>
    </source>
</evidence>
<keyword evidence="5" id="KW-1185">Reference proteome</keyword>
<evidence type="ECO:0000313" key="5">
    <source>
        <dbReference type="Proteomes" id="UP000283458"/>
    </source>
</evidence>
<comment type="similarity">
    <text evidence="1">Belongs to the 'GDXG' lipolytic enzyme family.</text>
</comment>
<dbReference type="InterPro" id="IPR013094">
    <property type="entry name" value="AB_hydrolase_3"/>
</dbReference>
<dbReference type="Gene3D" id="3.40.50.1820">
    <property type="entry name" value="alpha/beta hydrolase"/>
    <property type="match status" value="1"/>
</dbReference>
<evidence type="ECO:0000259" key="3">
    <source>
        <dbReference type="Pfam" id="PF07859"/>
    </source>
</evidence>
<evidence type="ECO:0000256" key="1">
    <source>
        <dbReference type="ARBA" id="ARBA00010515"/>
    </source>
</evidence>
<dbReference type="AlphaFoldDB" id="A0A418VS19"/>
<dbReference type="GO" id="GO:0019433">
    <property type="term" value="P:triglyceride catabolic process"/>
    <property type="evidence" value="ECO:0007669"/>
    <property type="project" value="TreeGrafter"/>
</dbReference>
<dbReference type="RefSeq" id="WP_119832736.1">
    <property type="nucleotide sequence ID" value="NZ_QYUL01000003.1"/>
</dbReference>